<feature type="chain" id="PRO_5017183971" evidence="2">
    <location>
        <begin position="27"/>
        <end position="492"/>
    </location>
</feature>
<dbReference type="InterPro" id="IPR011050">
    <property type="entry name" value="Pectin_lyase_fold/virulence"/>
</dbReference>
<dbReference type="InterPro" id="IPR039448">
    <property type="entry name" value="Beta_helix"/>
</dbReference>
<keyword evidence="2" id="KW-0732">Signal</keyword>
<dbReference type="AlphaFoldDB" id="A0A387BK78"/>
<evidence type="ECO:0000256" key="1">
    <source>
        <dbReference type="SAM" id="MobiDB-lite"/>
    </source>
</evidence>
<evidence type="ECO:0000259" key="3">
    <source>
        <dbReference type="Pfam" id="PF13229"/>
    </source>
</evidence>
<evidence type="ECO:0000256" key="2">
    <source>
        <dbReference type="SAM" id="SignalP"/>
    </source>
</evidence>
<evidence type="ECO:0000313" key="4">
    <source>
        <dbReference type="EMBL" id="AYF98930.1"/>
    </source>
</evidence>
<dbReference type="InterPro" id="IPR006626">
    <property type="entry name" value="PbH1"/>
</dbReference>
<gene>
    <name evidence="4" type="ORF">D7I47_12145</name>
</gene>
<evidence type="ECO:0000313" key="5">
    <source>
        <dbReference type="Proteomes" id="UP000278886"/>
    </source>
</evidence>
<dbReference type="KEGG" id="lyd:D7I47_12145"/>
<name>A0A387BK78_9MICO</name>
<reference evidence="5" key="1">
    <citation type="submission" date="2018-09" db="EMBL/GenBank/DDBJ databases">
        <title>Genome sequencing of strain 2DFWR-13.</title>
        <authorList>
            <person name="Heo J."/>
            <person name="Kim S.-J."/>
            <person name="Kwon S.-W."/>
        </authorList>
    </citation>
    <scope>NUCLEOTIDE SEQUENCE [LARGE SCALE GENOMIC DNA]</scope>
    <source>
        <strain evidence="5">2DFWR-13</strain>
    </source>
</reference>
<feature type="domain" description="Right handed beta helix" evidence="3">
    <location>
        <begin position="129"/>
        <end position="270"/>
    </location>
</feature>
<dbReference type="RefSeq" id="WP_120763299.1">
    <property type="nucleotide sequence ID" value="NZ_CP032630.1"/>
</dbReference>
<dbReference type="SMART" id="SM00710">
    <property type="entry name" value="PbH1"/>
    <property type="match status" value="4"/>
</dbReference>
<dbReference type="EMBL" id="CP032630">
    <property type="protein sequence ID" value="AYF98930.1"/>
    <property type="molecule type" value="Genomic_DNA"/>
</dbReference>
<dbReference type="InterPro" id="IPR012334">
    <property type="entry name" value="Pectin_lyas_fold"/>
</dbReference>
<protein>
    <submittedName>
        <fullName evidence="4">Right-handed parallel beta-helix repeat-containing protein</fullName>
    </submittedName>
</protein>
<sequence length="492" mass="48717">MRNGLRGAALAVLVGALLVPAAGTQAAPADRYAAPAGSGTACTSSAPCAVPAAIAGASAGGRVLLTSGSYPDLVVSGGGGTTAAPVTVTSASGAAVTLTRVRTTAPHIIWSGLKVTTTFYLNAGSTGSTLTGMHFDGGGLFVRAAQATVTGSLFENGHSIDGIQIGNASDVLVEGNTVRDYDQSIANGYHADCVQIFDSVRVTVRGNRLGDCYNAGVILSPGAGKGMTDIVIESNFIQGCVVKTTLCAGGSAVDLRPPSISGLVVRGNTILDGSTRLVASPGLVFDRNIVGYLSDCAAPVTNSVLLSWNTAVCARPASLGAAGTRYGVVDFRDRSAGDLHLTNPTQARISQLGTVATAARDIDGQSVDVRLAGADAVPGANLGAVPSPVPPTSGAGGGGGSNSITLTADAGSSSDIPGIDAYFASKGISSAASFSIPVSGKVVVRGTRVASGWTVAWNLTGVPPASYATTAVVVSTSGATTSVPVTVRVVAP</sequence>
<dbReference type="Proteomes" id="UP000278886">
    <property type="component" value="Chromosome"/>
</dbReference>
<dbReference type="OrthoDB" id="5107959at2"/>
<proteinExistence type="predicted"/>
<dbReference type="SUPFAM" id="SSF51126">
    <property type="entry name" value="Pectin lyase-like"/>
    <property type="match status" value="1"/>
</dbReference>
<organism evidence="4 5">
    <name type="scientific">Protaetiibacter intestinalis</name>
    <dbReference type="NCBI Taxonomy" id="2419774"/>
    <lineage>
        <taxon>Bacteria</taxon>
        <taxon>Bacillati</taxon>
        <taxon>Actinomycetota</taxon>
        <taxon>Actinomycetes</taxon>
        <taxon>Micrococcales</taxon>
        <taxon>Microbacteriaceae</taxon>
        <taxon>Protaetiibacter</taxon>
    </lineage>
</organism>
<accession>A0A387BK78</accession>
<feature type="region of interest" description="Disordered" evidence="1">
    <location>
        <begin position="382"/>
        <end position="401"/>
    </location>
</feature>
<keyword evidence="5" id="KW-1185">Reference proteome</keyword>
<dbReference type="Gene3D" id="2.160.20.10">
    <property type="entry name" value="Single-stranded right-handed beta-helix, Pectin lyase-like"/>
    <property type="match status" value="1"/>
</dbReference>
<feature type="signal peptide" evidence="2">
    <location>
        <begin position="1"/>
        <end position="26"/>
    </location>
</feature>
<dbReference type="Pfam" id="PF13229">
    <property type="entry name" value="Beta_helix"/>
    <property type="match status" value="1"/>
</dbReference>